<evidence type="ECO:0000256" key="1">
    <source>
        <dbReference type="ARBA" id="ARBA00006484"/>
    </source>
</evidence>
<gene>
    <name evidence="4" type="ORF">QBC38DRAFT_378731</name>
</gene>
<comment type="caution">
    <text evidence="4">The sequence shown here is derived from an EMBL/GenBank/DDBJ whole genome shotgun (WGS) entry which is preliminary data.</text>
</comment>
<comment type="similarity">
    <text evidence="1">Belongs to the short-chain dehydrogenases/reductases (SDR) family.</text>
</comment>
<dbReference type="GO" id="GO:0016491">
    <property type="term" value="F:oxidoreductase activity"/>
    <property type="evidence" value="ECO:0007669"/>
    <property type="project" value="UniProtKB-KW"/>
</dbReference>
<reference evidence="4" key="2">
    <citation type="submission" date="2023-05" db="EMBL/GenBank/DDBJ databases">
        <authorList>
            <consortium name="Lawrence Berkeley National Laboratory"/>
            <person name="Steindorff A."/>
            <person name="Hensen N."/>
            <person name="Bonometti L."/>
            <person name="Westerberg I."/>
            <person name="Brannstrom I.O."/>
            <person name="Guillou S."/>
            <person name="Cros-Aarteil S."/>
            <person name="Calhoun S."/>
            <person name="Haridas S."/>
            <person name="Kuo A."/>
            <person name="Mondo S."/>
            <person name="Pangilinan J."/>
            <person name="Riley R."/>
            <person name="Labutti K."/>
            <person name="Andreopoulos B."/>
            <person name="Lipzen A."/>
            <person name="Chen C."/>
            <person name="Yanf M."/>
            <person name="Daum C."/>
            <person name="Ng V."/>
            <person name="Clum A."/>
            <person name="Ohm R."/>
            <person name="Martin F."/>
            <person name="Silar P."/>
            <person name="Natvig D."/>
            <person name="Lalanne C."/>
            <person name="Gautier V."/>
            <person name="Ament-Velasquez S.L."/>
            <person name="Kruys A."/>
            <person name="Hutchinson M.I."/>
            <person name="Powell A.J."/>
            <person name="Barry K."/>
            <person name="Miller A.N."/>
            <person name="Grigoriev I.V."/>
            <person name="Debuchy R."/>
            <person name="Gladieux P."/>
            <person name="Thoren M.H."/>
            <person name="Johannesson H."/>
        </authorList>
    </citation>
    <scope>NUCLEOTIDE SEQUENCE</scope>
    <source>
        <strain evidence="4">CBS 990.96</strain>
    </source>
</reference>
<dbReference type="InterPro" id="IPR036291">
    <property type="entry name" value="NAD(P)-bd_dom_sf"/>
</dbReference>
<dbReference type="AlphaFoldDB" id="A0AAN6YJQ9"/>
<sequence length="362" mass="40116">MKKSQSPKSTKSPKHAGIPTKTKSLASLFIKSQILTRPVPPPPTTSFTNQTVLVTGSNGGLGFHAARQLLKYGASHLIMAVRSLDKGLISAENLRIQFPEAQIDVWELDQGKYTSVQSFIKKCQTLERLDVAILNAGCIKPGWTLTSDGHEEMLQVNYLSNSLLGISLLPILRNSAKKYRGGKPGRLSFVSSLSALNAEFEDRDKEELFKALDTEPKRLHPQFGAMRYKVTKLLLIMLVKKLGELVNPDEVIVNCVDPGLVVTTGLNVSMPLFVRAFIRIMGLVFPARKPEVGSWTYLDAVSGKGKESHGVFLMNWEVSVGHEMMYTESGKKTMERAWRETVEELRFAGVEGVLKEIKGKES</sequence>
<dbReference type="Gene3D" id="3.40.50.720">
    <property type="entry name" value="NAD(P)-binding Rossmann-like Domain"/>
    <property type="match status" value="1"/>
</dbReference>
<keyword evidence="3" id="KW-0560">Oxidoreductase</keyword>
<reference evidence="4" key="1">
    <citation type="journal article" date="2023" name="Mol. Phylogenet. Evol.">
        <title>Genome-scale phylogeny and comparative genomics of the fungal order Sordariales.</title>
        <authorList>
            <person name="Hensen N."/>
            <person name="Bonometti L."/>
            <person name="Westerberg I."/>
            <person name="Brannstrom I.O."/>
            <person name="Guillou S."/>
            <person name="Cros-Aarteil S."/>
            <person name="Calhoun S."/>
            <person name="Haridas S."/>
            <person name="Kuo A."/>
            <person name="Mondo S."/>
            <person name="Pangilinan J."/>
            <person name="Riley R."/>
            <person name="LaButti K."/>
            <person name="Andreopoulos B."/>
            <person name="Lipzen A."/>
            <person name="Chen C."/>
            <person name="Yan M."/>
            <person name="Daum C."/>
            <person name="Ng V."/>
            <person name="Clum A."/>
            <person name="Steindorff A."/>
            <person name="Ohm R.A."/>
            <person name="Martin F."/>
            <person name="Silar P."/>
            <person name="Natvig D.O."/>
            <person name="Lalanne C."/>
            <person name="Gautier V."/>
            <person name="Ament-Velasquez S.L."/>
            <person name="Kruys A."/>
            <person name="Hutchinson M.I."/>
            <person name="Powell A.J."/>
            <person name="Barry K."/>
            <person name="Miller A.N."/>
            <person name="Grigoriev I.V."/>
            <person name="Debuchy R."/>
            <person name="Gladieux P."/>
            <person name="Hiltunen Thoren M."/>
            <person name="Johannesson H."/>
        </authorList>
    </citation>
    <scope>NUCLEOTIDE SEQUENCE</scope>
    <source>
        <strain evidence="4">CBS 990.96</strain>
    </source>
</reference>
<evidence type="ECO:0000313" key="4">
    <source>
        <dbReference type="EMBL" id="KAK4220564.1"/>
    </source>
</evidence>
<evidence type="ECO:0000313" key="5">
    <source>
        <dbReference type="Proteomes" id="UP001301958"/>
    </source>
</evidence>
<keyword evidence="2" id="KW-0521">NADP</keyword>
<evidence type="ECO:0000256" key="2">
    <source>
        <dbReference type="ARBA" id="ARBA00022857"/>
    </source>
</evidence>
<evidence type="ECO:0000256" key="3">
    <source>
        <dbReference type="ARBA" id="ARBA00023002"/>
    </source>
</evidence>
<dbReference type="Pfam" id="PF00106">
    <property type="entry name" value="adh_short"/>
    <property type="match status" value="1"/>
</dbReference>
<dbReference type="PRINTS" id="PR00081">
    <property type="entry name" value="GDHRDH"/>
</dbReference>
<dbReference type="EMBL" id="MU865712">
    <property type="protein sequence ID" value="KAK4220564.1"/>
    <property type="molecule type" value="Genomic_DNA"/>
</dbReference>
<name>A0AAN6YJQ9_9PEZI</name>
<accession>A0AAN6YJQ9</accession>
<organism evidence="4 5">
    <name type="scientific">Podospora fimiseda</name>
    <dbReference type="NCBI Taxonomy" id="252190"/>
    <lineage>
        <taxon>Eukaryota</taxon>
        <taxon>Fungi</taxon>
        <taxon>Dikarya</taxon>
        <taxon>Ascomycota</taxon>
        <taxon>Pezizomycotina</taxon>
        <taxon>Sordariomycetes</taxon>
        <taxon>Sordariomycetidae</taxon>
        <taxon>Sordariales</taxon>
        <taxon>Podosporaceae</taxon>
        <taxon>Podospora</taxon>
    </lineage>
</organism>
<dbReference type="Proteomes" id="UP001301958">
    <property type="component" value="Unassembled WGS sequence"/>
</dbReference>
<dbReference type="SUPFAM" id="SSF51735">
    <property type="entry name" value="NAD(P)-binding Rossmann-fold domains"/>
    <property type="match status" value="1"/>
</dbReference>
<protein>
    <recommendedName>
        <fullName evidence="6">NAD(P)-binding protein</fullName>
    </recommendedName>
</protein>
<evidence type="ECO:0008006" key="6">
    <source>
        <dbReference type="Google" id="ProtNLM"/>
    </source>
</evidence>
<proteinExistence type="inferred from homology"/>
<keyword evidence="5" id="KW-1185">Reference proteome</keyword>
<dbReference type="PANTHER" id="PTHR24320:SF252">
    <property type="entry name" value="DEHYDROGENASE_REDUCTASE FAMILY PROTEIN, PUTATIVE (AFU_ORTHOLOGUE AFUA_3G08550)-RELATED"/>
    <property type="match status" value="1"/>
</dbReference>
<dbReference type="InterPro" id="IPR002347">
    <property type="entry name" value="SDR_fam"/>
</dbReference>
<dbReference type="PANTHER" id="PTHR24320">
    <property type="entry name" value="RETINOL DEHYDROGENASE"/>
    <property type="match status" value="1"/>
</dbReference>